<dbReference type="AlphaFoldDB" id="A0A674PK85"/>
<name>A0A674PK85_TAKRU</name>
<keyword evidence="2" id="KW-1185">Reference proteome</keyword>
<reference evidence="1 2" key="1">
    <citation type="journal article" date="2011" name="Genome Biol. Evol.">
        <title>Integration of the genetic map and genome assembly of fugu facilitates insights into distinct features of genome evolution in teleosts and mammals.</title>
        <authorList>
            <person name="Kai W."/>
            <person name="Kikuchi K."/>
            <person name="Tohari S."/>
            <person name="Chew A.K."/>
            <person name="Tay A."/>
            <person name="Fujiwara A."/>
            <person name="Hosoya S."/>
            <person name="Suetake H."/>
            <person name="Naruse K."/>
            <person name="Brenner S."/>
            <person name="Suzuki Y."/>
            <person name="Venkatesh B."/>
        </authorList>
    </citation>
    <scope>NUCLEOTIDE SEQUENCE [LARGE SCALE GENOMIC DNA]</scope>
</reference>
<reference evidence="1" key="3">
    <citation type="submission" date="2025-09" db="UniProtKB">
        <authorList>
            <consortium name="Ensembl"/>
        </authorList>
    </citation>
    <scope>IDENTIFICATION</scope>
</reference>
<sequence>MFAPSANLFSSSVLPMAFAAEHICRSTSSRRRMQRMMLPAGHTHTHTRFNICVFSLKKRSNNSRFGSKPLSLPFNPPTCET</sequence>
<dbReference type="Proteomes" id="UP000005226">
    <property type="component" value="Chromosome 6"/>
</dbReference>
<dbReference type="Ensembl" id="ENSTRUT00000070633.1">
    <property type="protein sequence ID" value="ENSTRUP00000086038.1"/>
    <property type="gene ID" value="ENSTRUG00000027555.1"/>
</dbReference>
<organism evidence="1 2">
    <name type="scientific">Takifugu rubripes</name>
    <name type="common">Japanese pufferfish</name>
    <name type="synonym">Fugu rubripes</name>
    <dbReference type="NCBI Taxonomy" id="31033"/>
    <lineage>
        <taxon>Eukaryota</taxon>
        <taxon>Metazoa</taxon>
        <taxon>Chordata</taxon>
        <taxon>Craniata</taxon>
        <taxon>Vertebrata</taxon>
        <taxon>Euteleostomi</taxon>
        <taxon>Actinopterygii</taxon>
        <taxon>Neopterygii</taxon>
        <taxon>Teleostei</taxon>
        <taxon>Neoteleostei</taxon>
        <taxon>Acanthomorphata</taxon>
        <taxon>Eupercaria</taxon>
        <taxon>Tetraodontiformes</taxon>
        <taxon>Tetradontoidea</taxon>
        <taxon>Tetraodontidae</taxon>
        <taxon>Takifugu</taxon>
    </lineage>
</organism>
<dbReference type="InParanoid" id="A0A674PK85"/>
<protein>
    <submittedName>
        <fullName evidence="1">Uncharacterized protein</fullName>
    </submittedName>
</protein>
<reference evidence="1" key="2">
    <citation type="submission" date="2025-08" db="UniProtKB">
        <authorList>
            <consortium name="Ensembl"/>
        </authorList>
    </citation>
    <scope>IDENTIFICATION</scope>
</reference>
<accession>A0A674PK85</accession>
<proteinExistence type="predicted"/>
<evidence type="ECO:0000313" key="2">
    <source>
        <dbReference type="Proteomes" id="UP000005226"/>
    </source>
</evidence>
<evidence type="ECO:0000313" key="1">
    <source>
        <dbReference type="Ensembl" id="ENSTRUP00000086038.1"/>
    </source>
</evidence>